<dbReference type="Gene3D" id="3.40.50.300">
    <property type="entry name" value="P-loop containing nucleotide triphosphate hydrolases"/>
    <property type="match status" value="3"/>
</dbReference>
<dbReference type="Pfam" id="PF00580">
    <property type="entry name" value="UvrD-helicase"/>
    <property type="match status" value="1"/>
</dbReference>
<dbReference type="InterPro" id="IPR013986">
    <property type="entry name" value="DExx_box_DNA_helicase_dom_sf"/>
</dbReference>
<evidence type="ECO:0000313" key="8">
    <source>
        <dbReference type="Proteomes" id="UP000007844"/>
    </source>
</evidence>
<organism evidence="7 8">
    <name type="scientific">Desulfocurvibacter africanus subsp. africanus str. Walvis Bay</name>
    <dbReference type="NCBI Taxonomy" id="690850"/>
    <lineage>
        <taxon>Bacteria</taxon>
        <taxon>Pseudomonadati</taxon>
        <taxon>Thermodesulfobacteriota</taxon>
        <taxon>Desulfovibrionia</taxon>
        <taxon>Desulfovibrionales</taxon>
        <taxon>Desulfovibrionaceae</taxon>
        <taxon>Desulfocurvibacter</taxon>
    </lineage>
</organism>
<dbReference type="InterPro" id="IPR027417">
    <property type="entry name" value="P-loop_NTPase"/>
</dbReference>
<name>F3YVJ9_DESAF</name>
<dbReference type="CDD" id="cd18807">
    <property type="entry name" value="SF1_C_UvrD"/>
    <property type="match status" value="1"/>
</dbReference>
<dbReference type="InterPro" id="IPR014016">
    <property type="entry name" value="UvrD-like_ATP-bd"/>
</dbReference>
<dbReference type="RefSeq" id="WP_014258584.1">
    <property type="nucleotide sequence ID" value="NC_016629.1"/>
</dbReference>
<keyword evidence="4 5" id="KW-0067">ATP-binding</keyword>
<dbReference type="CDD" id="cd19067">
    <property type="entry name" value="PfuEndoQ-like"/>
    <property type="match status" value="1"/>
</dbReference>
<dbReference type="CDD" id="cd17932">
    <property type="entry name" value="DEXQc_UvrD"/>
    <property type="match status" value="1"/>
</dbReference>
<evidence type="ECO:0000313" key="7">
    <source>
        <dbReference type="EMBL" id="EGJ48735.1"/>
    </source>
</evidence>
<dbReference type="STRING" id="690850.Desaf_0379"/>
<keyword evidence="1 5" id="KW-0547">Nucleotide-binding</keyword>
<evidence type="ECO:0000256" key="2">
    <source>
        <dbReference type="ARBA" id="ARBA00022801"/>
    </source>
</evidence>
<dbReference type="Pfam" id="PF13361">
    <property type="entry name" value="UvrD_C"/>
    <property type="match status" value="1"/>
</dbReference>
<sequence length="1053" mass="115949">MDRQFRADLHVHSRHSRATSKSLTPRQLAAWAQVKGLTLLGTGDFTHPGWLAELEEILEEDGSGLLRLRDHACLESEIPWISDFRYGGQMRFMLQAEISSIYKKGGKVRKVHNLVYMPGLEQAKRLNRRLAEIGNLVSDGRPILGLDSRHLLEMVLETDPQAFLVPAHVWTPWFSLFGSKSGFDSLEECFGDLAGEIFALETGLSSDPEMNWHISALDRLRMISNSDAHSGEKLGREANLFSGELEYASVYRALKGEGLGSRFLGTLEFFPEEGKYHLDGHRNCNVVLEPSETRARGGLCPVCGKPLTVGVLSRVMELADRPQAQQPARQPGFTSLIPLAEILSEILGSGPSTKKVRAAYAACVASFGSELGLLQDAPVEELERCQPLLGQAVERMRRGAVIRQPGYDGEFGVIRVFSPRELSQLRKGTFLAGLEPSGQSERAGGDAPVDNFGLNGASRTQDAPKPLEFNPSQKKALQAGPGPVLVLAGPGTGKTQTLMGRVRRLLDAGERPEQILAVTFTRRAAGELRERLAALKPEGGELPRADTLHALAFDRWREAWGESPVLMDEESALRLFAEVNPELSGGRLRRAWQAVSVARERMEQPSAELAEALALYGKQKESWNLVDYTDLIFFMVEQIEAAIYAPPYAHVLVDEVQDLTPLQLRLVTALAPEGGRGFFAIGDPNQSIYAFRGAAPDARAALKAKWPKLAVLALEENYRSCAELVQLAAPLFPNAPKLTPRAPGQAEVRLFAAPTAASELSWIGERVRALIGPSSHSLADASECGELSPGQVAVLVRFRQLAEPVRRVLDRLGIPASVPETEAFWREPRVALILAEACRFLGMASPGPNQLLPEEQDEQTGKIPELPEKILFQGPLALSAYLQESGPFDRFFWKSKAFRELSKQWERNGGWIGLVNWVHLQSDLEMVRGRAESVQIMTLHAAKGLEFEAVFLPCLEDGILPFAGSDFLAGKATQGGQSGTNGMDEAEERRLFYVGLTRARRMLHLSHSGRRDLYGKELRLPVSRFLAHLPDELLCKSRLVANTVSQAEQLSLL</sequence>
<evidence type="ECO:0000256" key="3">
    <source>
        <dbReference type="ARBA" id="ARBA00022806"/>
    </source>
</evidence>
<dbReference type="Proteomes" id="UP000007844">
    <property type="component" value="Chromosome"/>
</dbReference>
<evidence type="ECO:0000256" key="5">
    <source>
        <dbReference type="PROSITE-ProRule" id="PRU00560"/>
    </source>
</evidence>
<dbReference type="Gene3D" id="3.20.20.140">
    <property type="entry name" value="Metal-dependent hydrolases"/>
    <property type="match status" value="1"/>
</dbReference>
<keyword evidence="2 5" id="KW-0378">Hydrolase</keyword>
<dbReference type="AlphaFoldDB" id="F3YVJ9"/>
<dbReference type="SUPFAM" id="SSF52540">
    <property type="entry name" value="P-loop containing nucleoside triphosphate hydrolases"/>
    <property type="match status" value="1"/>
</dbReference>
<dbReference type="PANTHER" id="PTHR40084:SF1">
    <property type="entry name" value="PHOSPHOTRANSFERASE"/>
    <property type="match status" value="1"/>
</dbReference>
<protein>
    <submittedName>
        <fullName evidence="7">UvrD/REP helicase</fullName>
    </submittedName>
</protein>
<dbReference type="Gene3D" id="1.10.10.160">
    <property type="match status" value="1"/>
</dbReference>
<dbReference type="EMBL" id="CP003221">
    <property type="protein sequence ID" value="EGJ48735.1"/>
    <property type="molecule type" value="Genomic_DNA"/>
</dbReference>
<evidence type="ECO:0000256" key="4">
    <source>
        <dbReference type="ARBA" id="ARBA00022840"/>
    </source>
</evidence>
<dbReference type="InterPro" id="IPR016195">
    <property type="entry name" value="Pol/histidinol_Pase-like"/>
</dbReference>
<dbReference type="eggNOG" id="COG1379">
    <property type="taxonomic scope" value="Bacteria"/>
</dbReference>
<dbReference type="PANTHER" id="PTHR40084">
    <property type="entry name" value="PHOSPHOHYDROLASE, PHP FAMILY"/>
    <property type="match status" value="1"/>
</dbReference>
<dbReference type="SUPFAM" id="SSF89550">
    <property type="entry name" value="PHP domain-like"/>
    <property type="match status" value="1"/>
</dbReference>
<dbReference type="InterPro" id="IPR014017">
    <property type="entry name" value="DNA_helicase_UvrD-like_C"/>
</dbReference>
<dbReference type="GO" id="GO:0005524">
    <property type="term" value="F:ATP binding"/>
    <property type="evidence" value="ECO:0007669"/>
    <property type="project" value="UniProtKB-UniRule"/>
</dbReference>
<keyword evidence="8" id="KW-1185">Reference proteome</keyword>
<dbReference type="GO" id="GO:0016787">
    <property type="term" value="F:hydrolase activity"/>
    <property type="evidence" value="ECO:0007669"/>
    <property type="project" value="UniProtKB-UniRule"/>
</dbReference>
<evidence type="ECO:0000259" key="6">
    <source>
        <dbReference type="PROSITE" id="PS51198"/>
    </source>
</evidence>
<dbReference type="GO" id="GO:0004386">
    <property type="term" value="F:helicase activity"/>
    <property type="evidence" value="ECO:0007669"/>
    <property type="project" value="UniProtKB-UniRule"/>
</dbReference>
<accession>F3YVJ9</accession>
<proteinExistence type="predicted"/>
<dbReference type="PROSITE" id="PS51198">
    <property type="entry name" value="UVRD_HELICASE_ATP_BIND"/>
    <property type="match status" value="1"/>
</dbReference>
<feature type="binding site" evidence="5">
    <location>
        <begin position="488"/>
        <end position="495"/>
    </location>
    <ligand>
        <name>ATP</name>
        <dbReference type="ChEBI" id="CHEBI:30616"/>
    </ligand>
</feature>
<dbReference type="GO" id="GO:0140097">
    <property type="term" value="F:catalytic activity, acting on DNA"/>
    <property type="evidence" value="ECO:0007669"/>
    <property type="project" value="UniProtKB-ARBA"/>
</dbReference>
<gene>
    <name evidence="7" type="ORF">Desaf_0379</name>
</gene>
<evidence type="ECO:0000256" key="1">
    <source>
        <dbReference type="ARBA" id="ARBA00022741"/>
    </source>
</evidence>
<dbReference type="eggNOG" id="COG0210">
    <property type="taxonomic scope" value="Bacteria"/>
</dbReference>
<reference evidence="7 8" key="1">
    <citation type="journal article" date="2011" name="J. Bacteriol.">
        <title>Genome sequence of the mercury-methylating and pleomorphic Desulfovibrio africanus Strain Walvis Bay.</title>
        <authorList>
            <person name="Brown S.D."/>
            <person name="Wall J.D."/>
            <person name="Kucken A.M."/>
            <person name="Gilmour C.C."/>
            <person name="Podar M."/>
            <person name="Brandt C.C."/>
            <person name="Teshima H."/>
            <person name="Detter J.C."/>
            <person name="Han C.S."/>
            <person name="Land M.L."/>
            <person name="Lucas S."/>
            <person name="Han J."/>
            <person name="Pennacchio L."/>
            <person name="Nolan M."/>
            <person name="Pitluck S."/>
            <person name="Woyke T."/>
            <person name="Goodwin L."/>
            <person name="Palumbo A.V."/>
            <person name="Elias D.A."/>
        </authorList>
    </citation>
    <scope>NUCLEOTIDE SEQUENCE [LARGE SCALE GENOMIC DNA]</scope>
    <source>
        <strain evidence="7 8">Walvis Bay</strain>
    </source>
</reference>
<dbReference type="HOGENOM" id="CLU_005571_0_0_7"/>
<dbReference type="KEGG" id="daf:Desaf_0379"/>
<keyword evidence="3 5" id="KW-0347">Helicase</keyword>
<feature type="domain" description="UvrD-like helicase ATP-binding" evidence="6">
    <location>
        <begin position="467"/>
        <end position="721"/>
    </location>
</feature>